<name>A0ABD3BEX3_9LAMI</name>
<dbReference type="PANTHER" id="PTHR31672">
    <property type="entry name" value="BNACNNG10540D PROTEIN"/>
    <property type="match status" value="1"/>
</dbReference>
<evidence type="ECO:0000313" key="4">
    <source>
        <dbReference type="Proteomes" id="UP001632038"/>
    </source>
</evidence>
<keyword evidence="1" id="KW-0812">Transmembrane</keyword>
<comment type="caution">
    <text evidence="3">The sequence shown here is derived from an EMBL/GenBank/DDBJ whole genome shotgun (WGS) entry which is preliminary data.</text>
</comment>
<gene>
    <name evidence="3" type="ORF">CASFOL_041277</name>
</gene>
<dbReference type="Gene3D" id="1.20.1280.50">
    <property type="match status" value="1"/>
</dbReference>
<keyword evidence="1" id="KW-0472">Membrane</keyword>
<organism evidence="3 4">
    <name type="scientific">Castilleja foliolosa</name>
    <dbReference type="NCBI Taxonomy" id="1961234"/>
    <lineage>
        <taxon>Eukaryota</taxon>
        <taxon>Viridiplantae</taxon>
        <taxon>Streptophyta</taxon>
        <taxon>Embryophyta</taxon>
        <taxon>Tracheophyta</taxon>
        <taxon>Spermatophyta</taxon>
        <taxon>Magnoliopsida</taxon>
        <taxon>eudicotyledons</taxon>
        <taxon>Gunneridae</taxon>
        <taxon>Pentapetalae</taxon>
        <taxon>asterids</taxon>
        <taxon>lamiids</taxon>
        <taxon>Lamiales</taxon>
        <taxon>Orobanchaceae</taxon>
        <taxon>Pedicularideae</taxon>
        <taxon>Castillejinae</taxon>
        <taxon>Castilleja</taxon>
    </lineage>
</organism>
<dbReference type="PANTHER" id="PTHR31672:SF13">
    <property type="entry name" value="F-BOX PROTEIN CPR30-LIKE"/>
    <property type="match status" value="1"/>
</dbReference>
<evidence type="ECO:0000259" key="2">
    <source>
        <dbReference type="PROSITE" id="PS50181"/>
    </source>
</evidence>
<accession>A0ABD3BEX3</accession>
<dbReference type="PROSITE" id="PS50181">
    <property type="entry name" value="FBOX"/>
    <property type="match status" value="1"/>
</dbReference>
<dbReference type="InterPro" id="IPR050796">
    <property type="entry name" value="SCF_F-box_component"/>
</dbReference>
<dbReference type="InterPro" id="IPR036047">
    <property type="entry name" value="F-box-like_dom_sf"/>
</dbReference>
<dbReference type="InterPro" id="IPR001810">
    <property type="entry name" value="F-box_dom"/>
</dbReference>
<sequence>MTNSWSKTYPPCKSNMPKATTIESLSDDVLFEILLRVSAHDLYDFTRLVCRKWYNMIHTRNFAHSHFQRLTPVLLTADRISREHAFMTMQNGRIEISKWSYVVGRPVLSSCNGLVLESNLIHDNRVSPAQKQPRMAGLMLLMAFLAFVFLFII</sequence>
<protein>
    <recommendedName>
        <fullName evidence="2">F-box domain-containing protein</fullName>
    </recommendedName>
</protein>
<evidence type="ECO:0000313" key="3">
    <source>
        <dbReference type="EMBL" id="KAL3615616.1"/>
    </source>
</evidence>
<dbReference type="Proteomes" id="UP001632038">
    <property type="component" value="Unassembled WGS sequence"/>
</dbReference>
<dbReference type="Pfam" id="PF00646">
    <property type="entry name" value="F-box"/>
    <property type="match status" value="1"/>
</dbReference>
<reference evidence="4" key="1">
    <citation type="journal article" date="2024" name="IScience">
        <title>Strigolactones Initiate the Formation of Haustorium-like Structures in Castilleja.</title>
        <authorList>
            <person name="Buerger M."/>
            <person name="Peterson D."/>
            <person name="Chory J."/>
        </authorList>
    </citation>
    <scope>NUCLEOTIDE SEQUENCE [LARGE SCALE GENOMIC DNA]</scope>
</reference>
<dbReference type="SUPFAM" id="SSF81383">
    <property type="entry name" value="F-box domain"/>
    <property type="match status" value="1"/>
</dbReference>
<keyword evidence="4" id="KW-1185">Reference proteome</keyword>
<keyword evidence="1" id="KW-1133">Transmembrane helix</keyword>
<dbReference type="AlphaFoldDB" id="A0ABD3BEX3"/>
<dbReference type="EMBL" id="JAVIJP010000100">
    <property type="protein sequence ID" value="KAL3615616.1"/>
    <property type="molecule type" value="Genomic_DNA"/>
</dbReference>
<feature type="transmembrane region" description="Helical" evidence="1">
    <location>
        <begin position="135"/>
        <end position="152"/>
    </location>
</feature>
<feature type="domain" description="F-box" evidence="2">
    <location>
        <begin position="19"/>
        <end position="70"/>
    </location>
</feature>
<proteinExistence type="predicted"/>
<evidence type="ECO:0000256" key="1">
    <source>
        <dbReference type="SAM" id="Phobius"/>
    </source>
</evidence>